<dbReference type="AlphaFoldDB" id="A0A221K6N1"/>
<dbReference type="KEGG" id="spse:SULPSESMR1_04941"/>
<dbReference type="Proteomes" id="UP000199754">
    <property type="component" value="Plasmid pSMR1-1"/>
</dbReference>
<reference evidence="1 2" key="1">
    <citation type="submission" date="2017-07" db="EMBL/GenBank/DDBJ databases">
        <title>Genome Sequence of Sulfitobacter pseudonitzschiae Strain SMR1 Isolated from a culture of the Diatom Skeletonema marinoi.</title>
        <authorList>
            <person name="Topel M."/>
            <person name="Pinder M.I.M."/>
            <person name="Johansson O.N."/>
            <person name="Kourtchenko O."/>
            <person name="Godhe A."/>
            <person name="Clarke A.K."/>
        </authorList>
    </citation>
    <scope>NUCLEOTIDE SEQUENCE [LARGE SCALE GENOMIC DNA]</scope>
    <source>
        <strain evidence="1 2">SMR1</strain>
        <plasmid evidence="1 2">pSMR1-1</plasmid>
    </source>
</reference>
<keyword evidence="1" id="KW-0614">Plasmid</keyword>
<proteinExistence type="predicted"/>
<gene>
    <name evidence="1" type="ORF">SULPSESMR1_04941</name>
</gene>
<sequence length="30" mass="3169">MNTIAATFVQNRPPWLLLSLGLAATIAALT</sequence>
<name>A0A221K6N1_9RHOB</name>
<evidence type="ECO:0000313" key="2">
    <source>
        <dbReference type="Proteomes" id="UP000199754"/>
    </source>
</evidence>
<evidence type="ECO:0000313" key="1">
    <source>
        <dbReference type="EMBL" id="ASM74636.1"/>
    </source>
</evidence>
<accession>A0A221K6N1</accession>
<dbReference type="EMBL" id="CP022416">
    <property type="protein sequence ID" value="ASM74636.1"/>
    <property type="molecule type" value="Genomic_DNA"/>
</dbReference>
<organism evidence="1 2">
    <name type="scientific">Pseudosulfitobacter pseudonitzschiae</name>
    <dbReference type="NCBI Taxonomy" id="1402135"/>
    <lineage>
        <taxon>Bacteria</taxon>
        <taxon>Pseudomonadati</taxon>
        <taxon>Pseudomonadota</taxon>
        <taxon>Alphaproteobacteria</taxon>
        <taxon>Rhodobacterales</taxon>
        <taxon>Roseobacteraceae</taxon>
        <taxon>Pseudosulfitobacter</taxon>
    </lineage>
</organism>
<protein>
    <submittedName>
        <fullName evidence="1">Uncharacterized protein</fullName>
    </submittedName>
</protein>
<geneLocation type="plasmid" evidence="1 2">
    <name>pSMR1-1</name>
</geneLocation>
<keyword evidence="2" id="KW-1185">Reference proteome</keyword>